<dbReference type="GeneID" id="45850471"/>
<dbReference type="EMBL" id="PSZG01000002">
    <property type="protein sequence ID" value="RKO74155.1"/>
    <property type="molecule type" value="Genomic_DNA"/>
</dbReference>
<dbReference type="KEGG" id="ppar:A8F97_13455"/>
<dbReference type="RefSeq" id="WP_050512611.1">
    <property type="nucleotide sequence ID" value="NZ_CP015749.1"/>
</dbReference>
<dbReference type="AlphaFoldDB" id="A0A8B3F4P1"/>
<accession>A0A8B3F4P1</accession>
<organism evidence="1 2">
    <name type="scientific">Pectobacterium parmentieri</name>
    <dbReference type="NCBI Taxonomy" id="1905730"/>
    <lineage>
        <taxon>Bacteria</taxon>
        <taxon>Pseudomonadati</taxon>
        <taxon>Pseudomonadota</taxon>
        <taxon>Gammaproteobacteria</taxon>
        <taxon>Enterobacterales</taxon>
        <taxon>Pectobacteriaceae</taxon>
        <taxon>Pectobacterium</taxon>
    </lineage>
</organism>
<sequence length="199" mass="22796">MSGEIMNIKLINNFLTSNGFSKDNDVNFFRVNNGFLNCISFQRITTGDVFFINLGIHPIFDPKDTPSTFKREIDCYIRTRLSTDKRLSVELFNSSEGISFVINEIEEKAWHFFDLFSSTNDVFSCLSIDDIKNKNIPEKLNSVTVARLVSMCVNYHLFNNNVSMAHDFANYGVCVSGMAIGEKKKFKQILKNIEKYLLP</sequence>
<dbReference type="OrthoDB" id="2919225at2"/>
<comment type="caution">
    <text evidence="1">The sequence shown here is derived from an EMBL/GenBank/DDBJ whole genome shotgun (WGS) entry which is preliminary data.</text>
</comment>
<dbReference type="InterPro" id="IPR025412">
    <property type="entry name" value="DUF4304"/>
</dbReference>
<name>A0A8B3F4P1_PECPM</name>
<evidence type="ECO:0000313" key="2">
    <source>
        <dbReference type="Proteomes" id="UP000269665"/>
    </source>
</evidence>
<gene>
    <name evidence="1" type="ORF">C5E00_23255</name>
</gene>
<dbReference type="Proteomes" id="UP000269665">
    <property type="component" value="Unassembled WGS sequence"/>
</dbReference>
<protein>
    <submittedName>
        <fullName evidence="1">DUF4304 domain-containing protein</fullName>
    </submittedName>
</protein>
<proteinExistence type="predicted"/>
<evidence type="ECO:0000313" key="1">
    <source>
        <dbReference type="EMBL" id="RKO74155.1"/>
    </source>
</evidence>
<reference evidence="1 2" key="1">
    <citation type="journal article" date="2018" name="BMC Genomics">
        <title>High genomic variability in the plant pathogenic bacterium Pectobacterium parmentieri deciphered from de novo assembled complete genomes.</title>
        <authorList>
            <person name="Zoledowska S."/>
            <person name="Motyka-Pomagruk A."/>
            <person name="Sledz W."/>
            <person name="Mengoni A."/>
            <person name="Lojkowska E."/>
        </authorList>
    </citation>
    <scope>NUCLEOTIDE SEQUENCE [LARGE SCALE GENOMIC DNA]</scope>
    <source>
        <strain evidence="1 2">IFB5626</strain>
    </source>
</reference>
<dbReference type="Pfam" id="PF14137">
    <property type="entry name" value="DUF4304"/>
    <property type="match status" value="1"/>
</dbReference>